<dbReference type="InterPro" id="IPR010982">
    <property type="entry name" value="Lambda_DNA-bd_dom_sf"/>
</dbReference>
<dbReference type="SUPFAM" id="SSF47413">
    <property type="entry name" value="lambda repressor-like DNA-binding domains"/>
    <property type="match status" value="1"/>
</dbReference>
<dbReference type="CDD" id="cd00093">
    <property type="entry name" value="HTH_XRE"/>
    <property type="match status" value="1"/>
</dbReference>
<evidence type="ECO:0000313" key="3">
    <source>
        <dbReference type="Proteomes" id="UP000199375"/>
    </source>
</evidence>
<gene>
    <name evidence="2" type="ORF">GA0070558_1253</name>
</gene>
<dbReference type="Gene3D" id="3.30.450.180">
    <property type="match status" value="1"/>
</dbReference>
<evidence type="ECO:0000313" key="2">
    <source>
        <dbReference type="EMBL" id="SCF07332.1"/>
    </source>
</evidence>
<dbReference type="Proteomes" id="UP000199375">
    <property type="component" value="Unassembled WGS sequence"/>
</dbReference>
<dbReference type="PANTHER" id="PTHR35010">
    <property type="entry name" value="BLL4672 PROTEIN-RELATED"/>
    <property type="match status" value="1"/>
</dbReference>
<dbReference type="EMBL" id="FMCW01000025">
    <property type="protein sequence ID" value="SCF07332.1"/>
    <property type="molecule type" value="Genomic_DNA"/>
</dbReference>
<proteinExistence type="predicted"/>
<dbReference type="PROSITE" id="PS50943">
    <property type="entry name" value="HTH_CROC1"/>
    <property type="match status" value="1"/>
</dbReference>
<organism evidence="2 3">
    <name type="scientific">Micromonospora haikouensis</name>
    <dbReference type="NCBI Taxonomy" id="686309"/>
    <lineage>
        <taxon>Bacteria</taxon>
        <taxon>Bacillati</taxon>
        <taxon>Actinomycetota</taxon>
        <taxon>Actinomycetes</taxon>
        <taxon>Micromonosporales</taxon>
        <taxon>Micromonosporaceae</taxon>
        <taxon>Micromonospora</taxon>
    </lineage>
</organism>
<sequence>MRIRVRVPAAVGSRRSRRAADYGRWVDGRKRLGAYLKARRELVTPEEVDLPRGSRRRVPGLRREELALLAGISPDYYLRLEQGRDHNPSPQVLDALASVLRLDSDATGYLHQLARATAARPARRETEERVPPGVAELIEQLTVPTFVQGRFMDVLAANPLARALSPQYRPGVNLLRAVFLDPRDRQLHQDWDRATAESVAGLRAAAGVDLDDPRLDELVDELCRRSDRFRRLWARQDVRPKVGGFSHMLHPVVGPLKLRHEKFTVNGADGQLMVMYHAEPGSPSHAALRRLEEPGAR</sequence>
<evidence type="ECO:0000259" key="1">
    <source>
        <dbReference type="PROSITE" id="PS50943"/>
    </source>
</evidence>
<dbReference type="AlphaFoldDB" id="A0A1C4XG73"/>
<feature type="domain" description="HTH cro/C1-type" evidence="1">
    <location>
        <begin position="60"/>
        <end position="107"/>
    </location>
</feature>
<protein>
    <submittedName>
        <fullName evidence="2">Helix-turn-helix domain-containing protein</fullName>
    </submittedName>
</protein>
<dbReference type="PANTHER" id="PTHR35010:SF2">
    <property type="entry name" value="BLL4672 PROTEIN"/>
    <property type="match status" value="1"/>
</dbReference>
<dbReference type="InterPro" id="IPR041413">
    <property type="entry name" value="MLTR_LBD"/>
</dbReference>
<dbReference type="GO" id="GO:0003677">
    <property type="term" value="F:DNA binding"/>
    <property type="evidence" value="ECO:0007669"/>
    <property type="project" value="InterPro"/>
</dbReference>
<dbReference type="SMART" id="SM00530">
    <property type="entry name" value="HTH_XRE"/>
    <property type="match status" value="1"/>
</dbReference>
<dbReference type="Pfam" id="PF13560">
    <property type="entry name" value="HTH_31"/>
    <property type="match status" value="1"/>
</dbReference>
<dbReference type="InterPro" id="IPR001387">
    <property type="entry name" value="Cro/C1-type_HTH"/>
</dbReference>
<reference evidence="2 3" key="1">
    <citation type="submission" date="2016-06" db="EMBL/GenBank/DDBJ databases">
        <authorList>
            <person name="Kjaerup R.B."/>
            <person name="Dalgaard T.S."/>
            <person name="Juul-Madsen H.R."/>
        </authorList>
    </citation>
    <scope>NUCLEOTIDE SEQUENCE [LARGE SCALE GENOMIC DNA]</scope>
    <source>
        <strain evidence="2 3">DSM 45626</strain>
    </source>
</reference>
<dbReference type="Gene3D" id="1.10.260.40">
    <property type="entry name" value="lambda repressor-like DNA-binding domains"/>
    <property type="match status" value="1"/>
</dbReference>
<accession>A0A1C4XG73</accession>
<name>A0A1C4XG73_9ACTN</name>
<dbReference type="Pfam" id="PF17765">
    <property type="entry name" value="MLTR_LBD"/>
    <property type="match status" value="1"/>
</dbReference>